<evidence type="ECO:0000256" key="1">
    <source>
        <dbReference type="SAM" id="Coils"/>
    </source>
</evidence>
<dbReference type="Gene3D" id="1.20.5.170">
    <property type="match status" value="1"/>
</dbReference>
<dbReference type="PANTHER" id="PTHR43941:SF5">
    <property type="entry name" value="ELKS_RAB6-INTERACTING_CAST FAMILY PROTEIN"/>
    <property type="match status" value="1"/>
</dbReference>
<organism evidence="3 4">
    <name type="scientific">Tagetes erecta</name>
    <name type="common">African marigold</name>
    <dbReference type="NCBI Taxonomy" id="13708"/>
    <lineage>
        <taxon>Eukaryota</taxon>
        <taxon>Viridiplantae</taxon>
        <taxon>Streptophyta</taxon>
        <taxon>Embryophyta</taxon>
        <taxon>Tracheophyta</taxon>
        <taxon>Spermatophyta</taxon>
        <taxon>Magnoliopsida</taxon>
        <taxon>eudicotyledons</taxon>
        <taxon>Gunneridae</taxon>
        <taxon>Pentapetalae</taxon>
        <taxon>asterids</taxon>
        <taxon>campanulids</taxon>
        <taxon>Asterales</taxon>
        <taxon>Asteraceae</taxon>
        <taxon>Asteroideae</taxon>
        <taxon>Heliantheae alliance</taxon>
        <taxon>Tageteae</taxon>
        <taxon>Tagetes</taxon>
    </lineage>
</organism>
<evidence type="ECO:0008006" key="5">
    <source>
        <dbReference type="Google" id="ProtNLM"/>
    </source>
</evidence>
<dbReference type="AlphaFoldDB" id="A0AAD8NVG9"/>
<dbReference type="Proteomes" id="UP001229421">
    <property type="component" value="Unassembled WGS sequence"/>
</dbReference>
<protein>
    <recommendedName>
        <fullName evidence="5">MAR-binding filament-like protein 1-1</fullName>
    </recommendedName>
</protein>
<feature type="coiled-coil region" evidence="1">
    <location>
        <begin position="300"/>
        <end position="327"/>
    </location>
</feature>
<keyword evidence="4" id="KW-1185">Reference proteome</keyword>
<name>A0AAD8NVG9_TARER</name>
<evidence type="ECO:0000256" key="2">
    <source>
        <dbReference type="SAM" id="MobiDB-lite"/>
    </source>
</evidence>
<dbReference type="GO" id="GO:0003682">
    <property type="term" value="F:chromatin binding"/>
    <property type="evidence" value="ECO:0007669"/>
    <property type="project" value="TreeGrafter"/>
</dbReference>
<dbReference type="SUPFAM" id="SSF57997">
    <property type="entry name" value="Tropomyosin"/>
    <property type="match status" value="1"/>
</dbReference>
<proteinExistence type="predicted"/>
<dbReference type="GO" id="GO:0000796">
    <property type="term" value="C:condensin complex"/>
    <property type="evidence" value="ECO:0007669"/>
    <property type="project" value="TreeGrafter"/>
</dbReference>
<gene>
    <name evidence="3" type="ORF">QVD17_25600</name>
</gene>
<feature type="region of interest" description="Disordered" evidence="2">
    <location>
        <begin position="684"/>
        <end position="727"/>
    </location>
</feature>
<evidence type="ECO:0000313" key="4">
    <source>
        <dbReference type="Proteomes" id="UP001229421"/>
    </source>
</evidence>
<feature type="coiled-coil region" evidence="1">
    <location>
        <begin position="152"/>
        <end position="254"/>
    </location>
</feature>
<comment type="caution">
    <text evidence="3">The sequence shown here is derived from an EMBL/GenBank/DDBJ whole genome shotgun (WGS) entry which is preliminary data.</text>
</comment>
<dbReference type="EMBL" id="JAUHHV010000006">
    <property type="protein sequence ID" value="KAK1422464.1"/>
    <property type="molecule type" value="Genomic_DNA"/>
</dbReference>
<accession>A0AAD8NVG9</accession>
<feature type="coiled-coil region" evidence="1">
    <location>
        <begin position="374"/>
        <end position="678"/>
    </location>
</feature>
<dbReference type="Gene3D" id="1.10.287.1490">
    <property type="match status" value="2"/>
</dbReference>
<sequence length="727" mass="82975">MMMMMGFKLGTSSPLHFPSISSSSQPLFFNSHHGNTHGCSKRKKIEACVQIQYHDPKDNVLCKRRSIIFMGISFLPFLNLKARAFENLDPDESENSEGTQALYQIAEVPTNGDASSNPFVSLSSGLGIVASCVLGAFYASAQKEKSVNIATIESMKAQLAEKEAAVVSMQKSYDSKLQQLKEEKNEEIKKSNQEKQSLMSQLSSANNTVHGLGQEFRKEKKVVQELENQIDRLMVDLKEASNDKEELKMQLKDKLFSIDILHERINLLNSEIKYKEDNLANVGSALAVKESEFKKLSSMYEETVAELTRSKSKIETLKQEIFKLEKESELNSSNLDDLNARVRSLCDEKDVTFRELESYKNEYNELKTYSVKQADSYAKLLEESEKKLEELKEKLELTLTEMVKKEEQVNELTHEKDGLRQTLDIEAGKVKSLENKLRVVQKSLDDTRNEAAELTGFLEHYQDTCRNLEEELSAVQIEYSKSEASLQKNIDGLKQTVETLTNELESTKNAYMKSTEDLNRVLVEIQEISDASDSLSKELEETYKNLENTIHELKEEKKNTGSLTQQVNSLKTEISEHKESRNSMETDLEETTKALNEMNQNTNILTRELEISKTKISQLEDEKEALYNSLDEHKRVIQETRENMEDAHSMIMKIGKERERFEKKGSKLEKELAAAKGEILRLRNVNDTRYAETAEEVNSSSGSEDEETSGLKKVRRRKKVVSQQKET</sequence>
<dbReference type="GO" id="GO:0000793">
    <property type="term" value="C:condensed chromosome"/>
    <property type="evidence" value="ECO:0007669"/>
    <property type="project" value="TreeGrafter"/>
</dbReference>
<keyword evidence="1" id="KW-0175">Coiled coil</keyword>
<dbReference type="PANTHER" id="PTHR43941">
    <property type="entry name" value="STRUCTURAL MAINTENANCE OF CHROMOSOMES PROTEIN 2"/>
    <property type="match status" value="1"/>
</dbReference>
<reference evidence="3" key="1">
    <citation type="journal article" date="2023" name="bioRxiv">
        <title>Improved chromosome-level genome assembly for marigold (Tagetes erecta).</title>
        <authorList>
            <person name="Jiang F."/>
            <person name="Yuan L."/>
            <person name="Wang S."/>
            <person name="Wang H."/>
            <person name="Xu D."/>
            <person name="Wang A."/>
            <person name="Fan W."/>
        </authorList>
    </citation>
    <scope>NUCLEOTIDE SEQUENCE</scope>
    <source>
        <strain evidence="3">WSJ</strain>
        <tissue evidence="3">Leaf</tissue>
    </source>
</reference>
<dbReference type="GO" id="GO:0000785">
    <property type="term" value="C:chromatin"/>
    <property type="evidence" value="ECO:0007669"/>
    <property type="project" value="TreeGrafter"/>
</dbReference>
<dbReference type="GO" id="GO:0007076">
    <property type="term" value="P:mitotic chromosome condensation"/>
    <property type="evidence" value="ECO:0007669"/>
    <property type="project" value="TreeGrafter"/>
</dbReference>
<evidence type="ECO:0000313" key="3">
    <source>
        <dbReference type="EMBL" id="KAK1422464.1"/>
    </source>
</evidence>